<feature type="transmembrane region" description="Helical" evidence="1">
    <location>
        <begin position="33"/>
        <end position="54"/>
    </location>
</feature>
<organism evidence="3 4">
    <name type="scientific">Aquimarina amphilecti</name>
    <dbReference type="NCBI Taxonomy" id="1038014"/>
    <lineage>
        <taxon>Bacteria</taxon>
        <taxon>Pseudomonadati</taxon>
        <taxon>Bacteroidota</taxon>
        <taxon>Flavobacteriia</taxon>
        <taxon>Flavobacteriales</taxon>
        <taxon>Flavobacteriaceae</taxon>
        <taxon>Aquimarina</taxon>
    </lineage>
</organism>
<keyword evidence="4" id="KW-1185">Reference proteome</keyword>
<dbReference type="AlphaFoldDB" id="A0A1H7GM06"/>
<accession>A0A1H7GM06</accession>
<dbReference type="Proteomes" id="UP000198521">
    <property type="component" value="Unassembled WGS sequence"/>
</dbReference>
<dbReference type="STRING" id="1038014.SAMN04487910_0389"/>
<keyword evidence="1" id="KW-0472">Membrane</keyword>
<keyword evidence="1" id="KW-0812">Transmembrane</keyword>
<sequence length="370" mass="42939">MELLQNTPLSRVNPPKNDTFLQAYQNLEQNAKVGLSILGTATLFFMLVVGMGLFDIFGNLSNGNDMPLSTLVEPQFLAIIVGVIISLFFIISFLNKQRKLAIKEQQTYYKLGNVISLNLDQKKAIRLNLVQMFYGGAWSETLEVFPCNIRLGEQKFKSQRFDIKQDVLYQQYLNEDWGVLNKEQYHEMIARLFDGMHSKWFAQDISSDAASDMINQISGLTKVDPMYIEKCGVVINNKPKKLIWGFDLFRVIPMSRWAFMAGYISESEAWNNILKASELIYYLFDSHEDYYDNYRVGHAFWSNNFEACTDRLQKWTYFKEKCDWPANNLAWTQPESVTLPENMKTNFETHLSEINNQQKTTIGFRKVEKG</sequence>
<evidence type="ECO:0000313" key="3">
    <source>
        <dbReference type="EMBL" id="SEK38012.1"/>
    </source>
</evidence>
<dbReference type="OrthoDB" id="787383at2"/>
<protein>
    <recommendedName>
        <fullName evidence="2">DUF1266 domain-containing protein</fullName>
    </recommendedName>
</protein>
<dbReference type="InterPro" id="IPR009677">
    <property type="entry name" value="DUF1266"/>
</dbReference>
<evidence type="ECO:0000313" key="4">
    <source>
        <dbReference type="Proteomes" id="UP000198521"/>
    </source>
</evidence>
<dbReference type="RefSeq" id="WP_091404779.1">
    <property type="nucleotide sequence ID" value="NZ_FOAB01000001.1"/>
</dbReference>
<evidence type="ECO:0000259" key="2">
    <source>
        <dbReference type="Pfam" id="PF06889"/>
    </source>
</evidence>
<dbReference type="Pfam" id="PF06889">
    <property type="entry name" value="DUF1266"/>
    <property type="match status" value="1"/>
</dbReference>
<keyword evidence="1" id="KW-1133">Transmembrane helix</keyword>
<dbReference type="EMBL" id="FOAB01000001">
    <property type="protein sequence ID" value="SEK38012.1"/>
    <property type="molecule type" value="Genomic_DNA"/>
</dbReference>
<name>A0A1H7GM06_AQUAM</name>
<proteinExistence type="predicted"/>
<gene>
    <name evidence="3" type="ORF">SAMN04487910_0389</name>
</gene>
<feature type="domain" description="DUF1266" evidence="2">
    <location>
        <begin position="173"/>
        <end position="331"/>
    </location>
</feature>
<feature type="transmembrane region" description="Helical" evidence="1">
    <location>
        <begin position="74"/>
        <end position="94"/>
    </location>
</feature>
<evidence type="ECO:0000256" key="1">
    <source>
        <dbReference type="SAM" id="Phobius"/>
    </source>
</evidence>
<reference evidence="3 4" key="1">
    <citation type="submission" date="2016-10" db="EMBL/GenBank/DDBJ databases">
        <authorList>
            <person name="de Groot N.N."/>
        </authorList>
    </citation>
    <scope>NUCLEOTIDE SEQUENCE [LARGE SCALE GENOMIC DNA]</scope>
    <source>
        <strain evidence="3 4">DSM 25232</strain>
    </source>
</reference>